<evidence type="ECO:0000313" key="13">
    <source>
        <dbReference type="EMBL" id="PCE27996.1"/>
    </source>
</evidence>
<dbReference type="InterPro" id="IPR004961">
    <property type="entry name" value="Lipase_chaperone"/>
</dbReference>
<accession>A0A2A4F6H6</accession>
<evidence type="ECO:0000256" key="5">
    <source>
        <dbReference type="ARBA" id="ARBA00022692"/>
    </source>
</evidence>
<dbReference type="GO" id="GO:0051082">
    <property type="term" value="F:unfolded protein binding"/>
    <property type="evidence" value="ECO:0007669"/>
    <property type="project" value="InterPro"/>
</dbReference>
<evidence type="ECO:0000256" key="3">
    <source>
        <dbReference type="ARBA" id="ARBA00022475"/>
    </source>
</evidence>
<evidence type="ECO:0000313" key="14">
    <source>
        <dbReference type="Proteomes" id="UP000218022"/>
    </source>
</evidence>
<organism evidence="13 14">
    <name type="scientific">Paraburkholderia acidicola</name>
    <dbReference type="NCBI Taxonomy" id="1912599"/>
    <lineage>
        <taxon>Bacteria</taxon>
        <taxon>Pseudomonadati</taxon>
        <taxon>Pseudomonadota</taxon>
        <taxon>Betaproteobacteria</taxon>
        <taxon>Burkholderiales</taxon>
        <taxon>Burkholderiaceae</taxon>
        <taxon>Paraburkholderia</taxon>
    </lineage>
</organism>
<protein>
    <recommendedName>
        <fullName evidence="11">Lipase helper protein</fullName>
    </recommendedName>
    <alternativeName>
        <fullName evidence="12">Lipase modulator</fullName>
    </alternativeName>
</protein>
<dbReference type="EMBL" id="MTZV01000002">
    <property type="protein sequence ID" value="PCE27996.1"/>
    <property type="molecule type" value="Genomic_DNA"/>
</dbReference>
<dbReference type="GO" id="GO:0016042">
    <property type="term" value="P:lipid catabolic process"/>
    <property type="evidence" value="ECO:0007669"/>
    <property type="project" value="UniProtKB-KW"/>
</dbReference>
<proteinExistence type="inferred from homology"/>
<keyword evidence="3" id="KW-1003">Cell membrane</keyword>
<evidence type="ECO:0000256" key="2">
    <source>
        <dbReference type="ARBA" id="ARBA00010358"/>
    </source>
</evidence>
<keyword evidence="9" id="KW-0472">Membrane</keyword>
<dbReference type="AlphaFoldDB" id="A0A2A4F6H6"/>
<evidence type="ECO:0000256" key="9">
    <source>
        <dbReference type="ARBA" id="ARBA00023136"/>
    </source>
</evidence>
<evidence type="ECO:0000256" key="1">
    <source>
        <dbReference type="ARBA" id="ARBA00004383"/>
    </source>
</evidence>
<dbReference type="Pfam" id="PF03280">
    <property type="entry name" value="Lipase_chap"/>
    <property type="match status" value="1"/>
</dbReference>
<keyword evidence="5" id="KW-0812">Transmembrane</keyword>
<dbReference type="GO" id="GO:0006457">
    <property type="term" value="P:protein folding"/>
    <property type="evidence" value="ECO:0007669"/>
    <property type="project" value="InterPro"/>
</dbReference>
<evidence type="ECO:0000256" key="8">
    <source>
        <dbReference type="ARBA" id="ARBA00023098"/>
    </source>
</evidence>
<keyword evidence="8" id="KW-0443">Lipid metabolism</keyword>
<keyword evidence="6" id="KW-0442">Lipid degradation</keyword>
<dbReference type="GO" id="GO:0005886">
    <property type="term" value="C:plasma membrane"/>
    <property type="evidence" value="ECO:0007669"/>
    <property type="project" value="UniProtKB-SubCell"/>
</dbReference>
<reference evidence="13 14" key="1">
    <citation type="submission" date="2017-01" db="EMBL/GenBank/DDBJ databases">
        <title>Whole-Genome Shotgun Sequencing of Two beta-Proteobacterial Species in Search of the Bulgecin Biosynthetic Cluster.</title>
        <authorList>
            <person name="Horsman M.E."/>
            <person name="Marous D.R."/>
            <person name="Li R."/>
            <person name="Oliver R.A."/>
            <person name="Byun B."/>
            <person name="Emrich S.J."/>
            <person name="Boggess B."/>
            <person name="Townsend C.A."/>
            <person name="Mobashery S."/>
        </authorList>
    </citation>
    <scope>NUCLEOTIDE SEQUENCE [LARGE SCALE GENOMIC DNA]</scope>
    <source>
        <strain evidence="13 14">ATCC 31363</strain>
    </source>
</reference>
<evidence type="ECO:0000256" key="10">
    <source>
        <dbReference type="ARBA" id="ARBA00023186"/>
    </source>
</evidence>
<evidence type="ECO:0000256" key="12">
    <source>
        <dbReference type="ARBA" id="ARBA00031542"/>
    </source>
</evidence>
<gene>
    <name evidence="13" type="ORF">BWP39_05695</name>
</gene>
<comment type="subcellular location">
    <subcellularLocation>
        <location evidence="1">Cell inner membrane</location>
        <topology evidence="1">Single-pass membrane protein</topology>
        <orientation evidence="1">Periplasmic side</orientation>
    </subcellularLocation>
</comment>
<evidence type="ECO:0000256" key="11">
    <source>
        <dbReference type="ARBA" id="ARBA00030948"/>
    </source>
</evidence>
<keyword evidence="10" id="KW-0143">Chaperone</keyword>
<comment type="similarity">
    <text evidence="2">Belongs to the lipase chaperone family.</text>
</comment>
<dbReference type="Proteomes" id="UP000218022">
    <property type="component" value="Unassembled WGS sequence"/>
</dbReference>
<sequence>MRADADGHLIKSRRVRDVFDYFLIEVGETSMKQVDDAVRAYIEKRLNDPARQEAIDLWTRYRHYREAEQKMTASLTDSSNQSSLDRMQLMLAQRTRLREQILPDVASSWYHDEEQADLDQMERMQIGADNSLTPQQRQARLAAIDSRDPTLMKAQAAGNQINTLSQLVSTMQKANSTPEEIGAAVAAQSDPETAQRLQQSLQQEADWSARYTSYQTEREAIIDSTSGNATERAAQIAQVRERYFPNPAEALRAQARDPQ</sequence>
<comment type="caution">
    <text evidence="13">The sequence shown here is derived from an EMBL/GenBank/DDBJ whole genome shotgun (WGS) entry which is preliminary data.</text>
</comment>
<name>A0A2A4F6H6_9BURK</name>
<evidence type="ECO:0000256" key="7">
    <source>
        <dbReference type="ARBA" id="ARBA00022989"/>
    </source>
</evidence>
<keyword evidence="4" id="KW-0997">Cell inner membrane</keyword>
<dbReference type="SUPFAM" id="SSF158855">
    <property type="entry name" value="Lipase chaperone-like"/>
    <property type="match status" value="1"/>
</dbReference>
<keyword evidence="7" id="KW-1133">Transmembrane helix</keyword>
<evidence type="ECO:0000256" key="6">
    <source>
        <dbReference type="ARBA" id="ARBA00022963"/>
    </source>
</evidence>
<evidence type="ECO:0000256" key="4">
    <source>
        <dbReference type="ARBA" id="ARBA00022519"/>
    </source>
</evidence>